<evidence type="ECO:0000313" key="2">
    <source>
        <dbReference type="EMBL" id="PSB17602.1"/>
    </source>
</evidence>
<feature type="compositionally biased region" description="Polar residues" evidence="1">
    <location>
        <begin position="285"/>
        <end position="321"/>
    </location>
</feature>
<dbReference type="SUPFAM" id="SSF51120">
    <property type="entry name" value="beta-Roll"/>
    <property type="match status" value="1"/>
</dbReference>
<sequence length="725" mass="78778">MQQLMSLITLASDTLARLYGEPSGFITEQRYLCWDLLQQIHQCCPAIGVKVMVAPATLDSILSDLSAAKRASILWQLQQSGVEIPPRYQYKKGRALASEKLAAAELEFAIVHRVSALITYKPYRYVGGDRAVSIWTVEQLLEHIAQEFSTSAKTAENASESNQEAATSPAILAAVGAIVRHLTRRISAKFQRIDYSKTSDKLILLTLSKSAFQRRTIEFHAPTTSRLNSNAALNAHENTIKQAAANTFNNANDGKLNQLANQGGQFSGLWLLSQISKNDNRSDSPFETVQRSPAPTPSSLVRNYDLSTSMNSQNTKSQHSGSPDRASPEWVESDDDRAIFIPNPFIFAGSDFDNLDVTGFNTTLLLRFSLPKETPRSPSISFNQTNPAVSFADPSSESTNQPSDRPDLSADIGKPRTQELEKTHSIVTPEIVVIAPPQVLDGSGGIHSFTLTTGSYEVRNFGGVGTNRNPSDDIIREVDTLYFQGPQLIAKNLLLDQQGNDLTLTFADVQNISIILKDFNLENLDNFLTISETPLMLGNIVFNGETTSIQDSFDVIDANLIIAQVFNRNSVTFLNDSDNDVMGFDDSNDVINSQGGNDFLKGLGGDDILRGGASDDILWGGTGADILDGGTGNNWLTGGAGADVFRLCRNGLSQVIDFQVGEDRIGLPADIQIDQVAIEPGTELNSSTLIRFKPDGSLLMSLSGVTASSLTTDIFLPNASSLIRD</sequence>
<dbReference type="Gene3D" id="2.150.10.10">
    <property type="entry name" value="Serralysin-like metalloprotease, C-terminal"/>
    <property type="match status" value="1"/>
</dbReference>
<reference evidence="2 3" key="2">
    <citation type="submission" date="2018-03" db="EMBL/GenBank/DDBJ databases">
        <title>The ancient ancestry and fast evolution of plastids.</title>
        <authorList>
            <person name="Moore K.R."/>
            <person name="Magnabosco C."/>
            <person name="Momper L."/>
            <person name="Gold D.A."/>
            <person name="Bosak T."/>
            <person name="Fournier G.P."/>
        </authorList>
    </citation>
    <scope>NUCLEOTIDE SEQUENCE [LARGE SCALE GENOMIC DNA]</scope>
    <source>
        <strain evidence="2 3">ULC007</strain>
    </source>
</reference>
<feature type="region of interest" description="Disordered" evidence="1">
    <location>
        <begin position="374"/>
        <end position="412"/>
    </location>
</feature>
<gene>
    <name evidence="2" type="ORF">C7B65_18115</name>
</gene>
<dbReference type="InterPro" id="IPR011049">
    <property type="entry name" value="Serralysin-like_metalloprot_C"/>
</dbReference>
<protein>
    <submittedName>
        <fullName evidence="2">Calcium-binding protein</fullName>
    </submittedName>
</protein>
<evidence type="ECO:0000313" key="3">
    <source>
        <dbReference type="Proteomes" id="UP000238634"/>
    </source>
</evidence>
<evidence type="ECO:0000256" key="1">
    <source>
        <dbReference type="SAM" id="MobiDB-lite"/>
    </source>
</evidence>
<proteinExistence type="predicted"/>
<dbReference type="Proteomes" id="UP000238634">
    <property type="component" value="Unassembled WGS sequence"/>
</dbReference>
<name>A0A2T1DAR3_9CYAN</name>
<feature type="region of interest" description="Disordered" evidence="1">
    <location>
        <begin position="281"/>
        <end position="331"/>
    </location>
</feature>
<dbReference type="GO" id="GO:0005509">
    <property type="term" value="F:calcium ion binding"/>
    <property type="evidence" value="ECO:0007669"/>
    <property type="project" value="InterPro"/>
</dbReference>
<organism evidence="2 3">
    <name type="scientific">Phormidesmis priestleyi ULC007</name>
    <dbReference type="NCBI Taxonomy" id="1920490"/>
    <lineage>
        <taxon>Bacteria</taxon>
        <taxon>Bacillati</taxon>
        <taxon>Cyanobacteriota</taxon>
        <taxon>Cyanophyceae</taxon>
        <taxon>Leptolyngbyales</taxon>
        <taxon>Leptolyngbyaceae</taxon>
        <taxon>Phormidesmis</taxon>
    </lineage>
</organism>
<dbReference type="STRING" id="1920490.GCA_001895925_01363"/>
<dbReference type="EMBL" id="PVWG01000026">
    <property type="protein sequence ID" value="PSB17602.1"/>
    <property type="molecule type" value="Genomic_DNA"/>
</dbReference>
<dbReference type="PRINTS" id="PR00313">
    <property type="entry name" value="CABNDNGRPT"/>
</dbReference>
<comment type="caution">
    <text evidence="2">The sequence shown here is derived from an EMBL/GenBank/DDBJ whole genome shotgun (WGS) entry which is preliminary data.</text>
</comment>
<feature type="compositionally biased region" description="Polar residues" evidence="1">
    <location>
        <begin position="376"/>
        <end position="403"/>
    </location>
</feature>
<accession>A0A2T1DAR3</accession>
<dbReference type="Pfam" id="PF00353">
    <property type="entry name" value="HemolysinCabind"/>
    <property type="match status" value="2"/>
</dbReference>
<dbReference type="InterPro" id="IPR001343">
    <property type="entry name" value="Hemolysn_Ca-bd"/>
</dbReference>
<keyword evidence="3" id="KW-1185">Reference proteome</keyword>
<dbReference type="AlphaFoldDB" id="A0A2T1DAR3"/>
<reference evidence="2 3" key="1">
    <citation type="submission" date="2018-02" db="EMBL/GenBank/DDBJ databases">
        <authorList>
            <person name="Cohen D.B."/>
            <person name="Kent A.D."/>
        </authorList>
    </citation>
    <scope>NUCLEOTIDE SEQUENCE [LARGE SCALE GENOMIC DNA]</scope>
    <source>
        <strain evidence="2 3">ULC007</strain>
    </source>
</reference>